<dbReference type="Proteomes" id="UP000645828">
    <property type="component" value="Unassembled WGS sequence"/>
</dbReference>
<protein>
    <submittedName>
        <fullName evidence="2">(raccoon dog) hypothetical protein</fullName>
    </submittedName>
</protein>
<name>A0A811ZB73_NYCPR</name>
<dbReference type="AlphaFoldDB" id="A0A811ZB73"/>
<evidence type="ECO:0000256" key="1">
    <source>
        <dbReference type="SAM" id="MobiDB-lite"/>
    </source>
</evidence>
<sequence>MAGLPGPEAPMQASDPLSTVLPTSCPFRSASGPHAAPPRRAREPAVASLGGPHVHATHSPAHAHRAHTARTPRTLHAHSARTPCTHHAHRTHTAQIPRTRTPRTPHAHCAHTTHTLRAHTHRAHSALFCYYESASEQVRGAPAARVFPSSPTSSSSLSVYWITNIPERRHKSFYQMKKLGIKEVTWLSIQSKITL</sequence>
<organism evidence="2 3">
    <name type="scientific">Nyctereutes procyonoides</name>
    <name type="common">Raccoon dog</name>
    <name type="synonym">Canis procyonoides</name>
    <dbReference type="NCBI Taxonomy" id="34880"/>
    <lineage>
        <taxon>Eukaryota</taxon>
        <taxon>Metazoa</taxon>
        <taxon>Chordata</taxon>
        <taxon>Craniata</taxon>
        <taxon>Vertebrata</taxon>
        <taxon>Euteleostomi</taxon>
        <taxon>Mammalia</taxon>
        <taxon>Eutheria</taxon>
        <taxon>Laurasiatheria</taxon>
        <taxon>Carnivora</taxon>
        <taxon>Caniformia</taxon>
        <taxon>Canidae</taxon>
        <taxon>Nyctereutes</taxon>
    </lineage>
</organism>
<comment type="caution">
    <text evidence="2">The sequence shown here is derived from an EMBL/GenBank/DDBJ whole genome shotgun (WGS) entry which is preliminary data.</text>
</comment>
<dbReference type="EMBL" id="CAJHUB010000761">
    <property type="protein sequence ID" value="CAD7685952.1"/>
    <property type="molecule type" value="Genomic_DNA"/>
</dbReference>
<feature type="region of interest" description="Disordered" evidence="1">
    <location>
        <begin position="1"/>
        <end position="107"/>
    </location>
</feature>
<proteinExistence type="predicted"/>
<accession>A0A811ZB73</accession>
<feature type="compositionally biased region" description="Basic residues" evidence="1">
    <location>
        <begin position="61"/>
        <end position="92"/>
    </location>
</feature>
<evidence type="ECO:0000313" key="3">
    <source>
        <dbReference type="Proteomes" id="UP000645828"/>
    </source>
</evidence>
<reference evidence="2" key="1">
    <citation type="submission" date="2020-12" db="EMBL/GenBank/DDBJ databases">
        <authorList>
            <consortium name="Molecular Ecology Group"/>
        </authorList>
    </citation>
    <scope>NUCLEOTIDE SEQUENCE</scope>
    <source>
        <strain evidence="2">TBG_1078</strain>
    </source>
</reference>
<keyword evidence="3" id="KW-1185">Reference proteome</keyword>
<gene>
    <name evidence="2" type="ORF">NYPRO_LOCUS18745</name>
</gene>
<evidence type="ECO:0000313" key="2">
    <source>
        <dbReference type="EMBL" id="CAD7685952.1"/>
    </source>
</evidence>